<dbReference type="SUPFAM" id="SSF53335">
    <property type="entry name" value="S-adenosyl-L-methionine-dependent methyltransferases"/>
    <property type="match status" value="1"/>
</dbReference>
<dbReference type="Gene3D" id="3.40.50.150">
    <property type="entry name" value="Vaccinia Virus protein VP39"/>
    <property type="match status" value="1"/>
</dbReference>
<dbReference type="GO" id="GO:0016197">
    <property type="term" value="P:endosomal transport"/>
    <property type="evidence" value="ECO:0007669"/>
    <property type="project" value="TreeGrafter"/>
</dbReference>
<dbReference type="GO" id="GO:0006888">
    <property type="term" value="P:endoplasmic reticulum to Golgi vesicle-mediated transport"/>
    <property type="evidence" value="ECO:0007669"/>
    <property type="project" value="TreeGrafter"/>
</dbReference>
<dbReference type="GO" id="GO:0005886">
    <property type="term" value="C:plasma membrane"/>
    <property type="evidence" value="ECO:0007669"/>
    <property type="project" value="TreeGrafter"/>
</dbReference>
<keyword evidence="2" id="KW-0489">Methyltransferase</keyword>
<evidence type="ECO:0000259" key="1">
    <source>
        <dbReference type="Pfam" id="PF05050"/>
    </source>
</evidence>
<accession>A0AAD0E4U5</accession>
<organism evidence="2 3">
    <name type="scientific">Candidatus Planktophila lacus</name>
    <dbReference type="NCBI Taxonomy" id="1884913"/>
    <lineage>
        <taxon>Bacteria</taxon>
        <taxon>Bacillati</taxon>
        <taxon>Actinomycetota</taxon>
        <taxon>Actinomycetes</taxon>
        <taxon>Candidatus Nanopelagicales</taxon>
        <taxon>Candidatus Nanopelagicaceae</taxon>
        <taxon>Candidatus Planktophila</taxon>
    </lineage>
</organism>
<dbReference type="InterPro" id="IPR053202">
    <property type="entry name" value="EGF_Rcpt_Signaling_Reg"/>
</dbReference>
<sequence>MRIRSKIKAIQVRFYDLIKVTSLASFLRSRSYSQFWEDRLILRMLNSNIGSYVDIGAGAPSWGSNTYLLYKRGWRGVCVDPIKFNIDLHKIIRRHDRQYKSVVSSGSSQIQFYELSPWELSTTDESIAQLRIREGARHIQSGLLNSISLEKIYEENPIKRPALLSIDVEGAEMSVLQSNNWSRYSPDIICIEELNNPLSDSEIKSFLSKVGYQMAAYNGVSSIYIWTKSDQLINSLT</sequence>
<dbReference type="PANTHER" id="PTHR34009:SF2">
    <property type="entry name" value="PROTEIN STAR"/>
    <property type="match status" value="1"/>
</dbReference>
<evidence type="ECO:0000313" key="3">
    <source>
        <dbReference type="Proteomes" id="UP000217144"/>
    </source>
</evidence>
<dbReference type="GO" id="GO:0008168">
    <property type="term" value="F:methyltransferase activity"/>
    <property type="evidence" value="ECO:0007669"/>
    <property type="project" value="UniProtKB-KW"/>
</dbReference>
<dbReference type="Proteomes" id="UP000217144">
    <property type="component" value="Chromosome"/>
</dbReference>
<dbReference type="InterPro" id="IPR006342">
    <property type="entry name" value="FkbM_mtfrase"/>
</dbReference>
<dbReference type="KEGG" id="plan:A1s21148_05050"/>
<gene>
    <name evidence="2" type="ORF">A1s21148_05050</name>
</gene>
<protein>
    <submittedName>
        <fullName evidence="2">Methyltransferase</fullName>
    </submittedName>
</protein>
<dbReference type="EMBL" id="CP016769">
    <property type="protein sequence ID" value="ASY10865.1"/>
    <property type="molecule type" value="Genomic_DNA"/>
</dbReference>
<dbReference type="PANTHER" id="PTHR34009">
    <property type="entry name" value="PROTEIN STAR"/>
    <property type="match status" value="1"/>
</dbReference>
<dbReference type="AlphaFoldDB" id="A0AAD0E4U5"/>
<keyword evidence="2" id="KW-0808">Transferase</keyword>
<feature type="domain" description="Methyltransferase FkbM" evidence="1">
    <location>
        <begin position="54"/>
        <end position="214"/>
    </location>
</feature>
<evidence type="ECO:0000313" key="2">
    <source>
        <dbReference type="EMBL" id="ASY10865.1"/>
    </source>
</evidence>
<dbReference type="GO" id="GO:0032259">
    <property type="term" value="P:methylation"/>
    <property type="evidence" value="ECO:0007669"/>
    <property type="project" value="UniProtKB-KW"/>
</dbReference>
<dbReference type="Pfam" id="PF05050">
    <property type="entry name" value="Methyltransf_21"/>
    <property type="match status" value="1"/>
</dbReference>
<keyword evidence="3" id="KW-1185">Reference proteome</keyword>
<dbReference type="InterPro" id="IPR029063">
    <property type="entry name" value="SAM-dependent_MTases_sf"/>
</dbReference>
<name>A0AAD0E4U5_9ACTN</name>
<dbReference type="NCBIfam" id="TIGR01444">
    <property type="entry name" value="fkbM_fam"/>
    <property type="match status" value="1"/>
</dbReference>
<reference evidence="2 3" key="1">
    <citation type="submission" date="2016-07" db="EMBL/GenBank/DDBJ databases">
        <title>High microdiversification within the ubiquitous acI lineage of Actinobacteria.</title>
        <authorList>
            <person name="Neuenschwander S.M."/>
            <person name="Salcher M."/>
            <person name="Ghai R."/>
            <person name="Pernthaler J."/>
        </authorList>
    </citation>
    <scope>NUCLEOTIDE SEQUENCE [LARGE SCALE GENOMIC DNA]</scope>
    <source>
        <strain evidence="2">MMS-21-148</strain>
    </source>
</reference>
<dbReference type="GO" id="GO:0005737">
    <property type="term" value="C:cytoplasm"/>
    <property type="evidence" value="ECO:0007669"/>
    <property type="project" value="GOC"/>
</dbReference>
<proteinExistence type="predicted"/>
<dbReference type="RefSeq" id="WP_095671351.1">
    <property type="nucleotide sequence ID" value="NZ_CP016769.1"/>
</dbReference>